<dbReference type="InterPro" id="IPR029150">
    <property type="entry name" value="dCache_3"/>
</dbReference>
<dbReference type="RefSeq" id="WP_046996118.1">
    <property type="nucleotide sequence ID" value="NZ_JAIQ01000038.1"/>
</dbReference>
<evidence type="ECO:0000256" key="1">
    <source>
        <dbReference type="ARBA" id="ARBA00000085"/>
    </source>
</evidence>
<accession>A0A0G9K691</accession>
<keyword evidence="10" id="KW-0067">ATP-binding</keyword>
<dbReference type="AlphaFoldDB" id="A0A0G9K691"/>
<dbReference type="EC" id="2.7.13.3" evidence="3"/>
<keyword evidence="5 17" id="KW-0597">Phosphoprotein</keyword>
<feature type="transmembrane region" description="Helical" evidence="19">
    <location>
        <begin position="282"/>
        <end position="305"/>
    </location>
</feature>
<feature type="modified residue" description="4-aspartylphosphate" evidence="17">
    <location>
        <position position="744"/>
    </location>
</feature>
<proteinExistence type="predicted"/>
<gene>
    <name evidence="23" type="ORF">AA20_01530</name>
</gene>
<dbReference type="InterPro" id="IPR003661">
    <property type="entry name" value="HisK_dim/P_dom"/>
</dbReference>
<feature type="domain" description="Response regulatory" evidence="21">
    <location>
        <begin position="837"/>
        <end position="953"/>
    </location>
</feature>
<keyword evidence="13 19" id="KW-0472">Membrane</keyword>
<dbReference type="PANTHER" id="PTHR45339:SF1">
    <property type="entry name" value="HYBRID SIGNAL TRANSDUCTION HISTIDINE KINASE J"/>
    <property type="match status" value="1"/>
</dbReference>
<evidence type="ECO:0000256" key="12">
    <source>
        <dbReference type="ARBA" id="ARBA00023012"/>
    </source>
</evidence>
<dbReference type="SUPFAM" id="SSF52172">
    <property type="entry name" value="CheY-like"/>
    <property type="match status" value="2"/>
</dbReference>
<evidence type="ECO:0000313" key="23">
    <source>
        <dbReference type="EMBL" id="KLE02067.1"/>
    </source>
</evidence>
<evidence type="ECO:0000256" key="2">
    <source>
        <dbReference type="ARBA" id="ARBA00004651"/>
    </source>
</evidence>
<dbReference type="Gene3D" id="1.20.120.160">
    <property type="entry name" value="HPT domain"/>
    <property type="match status" value="1"/>
</dbReference>
<dbReference type="SUPFAM" id="SSF47226">
    <property type="entry name" value="Histidine-containing phosphotransfer domain, HPT domain"/>
    <property type="match status" value="1"/>
</dbReference>
<evidence type="ECO:0000256" key="17">
    <source>
        <dbReference type="PROSITE-ProRule" id="PRU00169"/>
    </source>
</evidence>
<evidence type="ECO:0000256" key="6">
    <source>
        <dbReference type="ARBA" id="ARBA00022679"/>
    </source>
</evidence>
<feature type="domain" description="Histidine kinase" evidence="20">
    <location>
        <begin position="453"/>
        <end position="675"/>
    </location>
</feature>
<dbReference type="FunFam" id="1.10.287.130:FF:000002">
    <property type="entry name" value="Two-component osmosensing histidine kinase"/>
    <property type="match status" value="1"/>
</dbReference>
<dbReference type="InterPro" id="IPR011006">
    <property type="entry name" value="CheY-like_superfamily"/>
</dbReference>
<name>A0A0G9K691_9BACT</name>
<dbReference type="InterPro" id="IPR004358">
    <property type="entry name" value="Sig_transdc_His_kin-like_C"/>
</dbReference>
<dbReference type="GO" id="GO:0005886">
    <property type="term" value="C:plasma membrane"/>
    <property type="evidence" value="ECO:0007669"/>
    <property type="project" value="UniProtKB-SubCell"/>
</dbReference>
<keyword evidence="9 23" id="KW-0418">Kinase</keyword>
<feature type="domain" description="HPt" evidence="22">
    <location>
        <begin position="986"/>
        <end position="1084"/>
    </location>
</feature>
<evidence type="ECO:0000259" key="21">
    <source>
        <dbReference type="PROSITE" id="PS50110"/>
    </source>
</evidence>
<evidence type="ECO:0000313" key="24">
    <source>
        <dbReference type="Proteomes" id="UP000035514"/>
    </source>
</evidence>
<dbReference type="SUPFAM" id="SSF103190">
    <property type="entry name" value="Sensory domain-like"/>
    <property type="match status" value="1"/>
</dbReference>
<evidence type="ECO:0000256" key="3">
    <source>
        <dbReference type="ARBA" id="ARBA00012438"/>
    </source>
</evidence>
<comment type="subunit">
    <text evidence="14">At low DSF concentrations, interacts with RpfF.</text>
</comment>
<dbReference type="InterPro" id="IPR001789">
    <property type="entry name" value="Sig_transdc_resp-reg_receiver"/>
</dbReference>
<dbReference type="PROSITE" id="PS50894">
    <property type="entry name" value="HPT"/>
    <property type="match status" value="1"/>
</dbReference>
<dbReference type="PATRIC" id="fig|1447256.3.peg.295"/>
<dbReference type="SUPFAM" id="SSF55874">
    <property type="entry name" value="ATPase domain of HSP90 chaperone/DNA topoisomerase II/histidine kinase"/>
    <property type="match status" value="1"/>
</dbReference>
<evidence type="ECO:0000256" key="11">
    <source>
        <dbReference type="ARBA" id="ARBA00022989"/>
    </source>
</evidence>
<dbReference type="PRINTS" id="PR00344">
    <property type="entry name" value="BCTRLSENSOR"/>
</dbReference>
<evidence type="ECO:0000256" key="4">
    <source>
        <dbReference type="ARBA" id="ARBA00022475"/>
    </source>
</evidence>
<dbReference type="PROSITE" id="PS50109">
    <property type="entry name" value="HIS_KIN"/>
    <property type="match status" value="1"/>
</dbReference>
<dbReference type="InterPro" id="IPR005467">
    <property type="entry name" value="His_kinase_dom"/>
</dbReference>
<dbReference type="CDD" id="cd00082">
    <property type="entry name" value="HisKA"/>
    <property type="match status" value="1"/>
</dbReference>
<evidence type="ECO:0000256" key="10">
    <source>
        <dbReference type="ARBA" id="ARBA00022840"/>
    </source>
</evidence>
<dbReference type="GO" id="GO:0005524">
    <property type="term" value="F:ATP binding"/>
    <property type="evidence" value="ECO:0007669"/>
    <property type="project" value="UniProtKB-KW"/>
</dbReference>
<dbReference type="SMART" id="SM00388">
    <property type="entry name" value="HisKA"/>
    <property type="match status" value="1"/>
</dbReference>
<feature type="coiled-coil region" evidence="18">
    <location>
        <begin position="1053"/>
        <end position="1080"/>
    </location>
</feature>
<evidence type="ECO:0000256" key="15">
    <source>
        <dbReference type="ARBA" id="ARBA00068150"/>
    </source>
</evidence>
<dbReference type="SMART" id="SM00448">
    <property type="entry name" value="REC"/>
    <property type="match status" value="2"/>
</dbReference>
<dbReference type="PANTHER" id="PTHR45339">
    <property type="entry name" value="HYBRID SIGNAL TRANSDUCTION HISTIDINE KINASE J"/>
    <property type="match status" value="1"/>
</dbReference>
<evidence type="ECO:0000256" key="9">
    <source>
        <dbReference type="ARBA" id="ARBA00022777"/>
    </source>
</evidence>
<evidence type="ECO:0000256" key="18">
    <source>
        <dbReference type="SAM" id="Coils"/>
    </source>
</evidence>
<dbReference type="GO" id="GO:0000155">
    <property type="term" value="F:phosphorelay sensor kinase activity"/>
    <property type="evidence" value="ECO:0007669"/>
    <property type="project" value="InterPro"/>
</dbReference>
<feature type="modified residue" description="Phosphohistidine" evidence="16">
    <location>
        <position position="1024"/>
    </location>
</feature>
<comment type="caution">
    <text evidence="23">The sequence shown here is derived from an EMBL/GenBank/DDBJ whole genome shotgun (WGS) entry which is preliminary data.</text>
</comment>
<evidence type="ECO:0000256" key="14">
    <source>
        <dbReference type="ARBA" id="ARBA00064003"/>
    </source>
</evidence>
<feature type="modified residue" description="4-aspartylphosphate" evidence="17">
    <location>
        <position position="888"/>
    </location>
</feature>
<comment type="subcellular location">
    <subcellularLocation>
        <location evidence="2">Cell membrane</location>
        <topology evidence="2">Multi-pass membrane protein</topology>
    </subcellularLocation>
</comment>
<dbReference type="EMBL" id="JAIQ01000038">
    <property type="protein sequence ID" value="KLE02067.1"/>
    <property type="molecule type" value="Genomic_DNA"/>
</dbReference>
<dbReference type="PROSITE" id="PS50110">
    <property type="entry name" value="RESPONSE_REGULATORY"/>
    <property type="match status" value="2"/>
</dbReference>
<keyword evidence="18" id="KW-0175">Coiled coil</keyword>
<dbReference type="InterPro" id="IPR008207">
    <property type="entry name" value="Sig_transdc_His_kin_Hpt_dom"/>
</dbReference>
<dbReference type="Pfam" id="PF00512">
    <property type="entry name" value="HisKA"/>
    <property type="match status" value="1"/>
</dbReference>
<dbReference type="Gene3D" id="3.30.450.20">
    <property type="entry name" value="PAS domain"/>
    <property type="match status" value="2"/>
</dbReference>
<dbReference type="FunFam" id="3.30.565.10:FF:000010">
    <property type="entry name" value="Sensor histidine kinase RcsC"/>
    <property type="match status" value="1"/>
</dbReference>
<dbReference type="Pfam" id="PF14827">
    <property type="entry name" value="dCache_3"/>
    <property type="match status" value="1"/>
</dbReference>
<dbReference type="SMART" id="SM00387">
    <property type="entry name" value="HATPase_c"/>
    <property type="match status" value="1"/>
</dbReference>
<dbReference type="InterPro" id="IPR036641">
    <property type="entry name" value="HPT_dom_sf"/>
</dbReference>
<evidence type="ECO:0000256" key="16">
    <source>
        <dbReference type="PROSITE-ProRule" id="PRU00110"/>
    </source>
</evidence>
<dbReference type="Pfam" id="PF00072">
    <property type="entry name" value="Response_reg"/>
    <property type="match status" value="2"/>
</dbReference>
<reference evidence="23 24" key="1">
    <citation type="submission" date="2014-01" db="EMBL/GenBank/DDBJ databases">
        <title>Development of a Comparative Genomic Fingerprinting Assay for High Resolution Genotyping of Arcobacter butzleri.</title>
        <authorList>
            <person name="Webb A.L."/>
            <person name="Inglis G.D."/>
            <person name="Kruczkiewicz P."/>
            <person name="Selinger L.B."/>
            <person name="Taboada E.N."/>
        </authorList>
    </citation>
    <scope>NUCLEOTIDE SEQUENCE [LARGE SCALE GENOMIC DNA]</scope>
    <source>
        <strain evidence="23 24">L348</strain>
    </source>
</reference>
<dbReference type="InterPro" id="IPR029151">
    <property type="entry name" value="Sensor-like_sf"/>
</dbReference>
<dbReference type="Gene3D" id="1.10.287.130">
    <property type="match status" value="1"/>
</dbReference>
<sequence length="1159" mass="133778">MNNVYLKYKFLGLIVFLFICSFSVLFYVFYDFQKQKLNNAKREQIAKIENFFHKTIEKNLKNYSYELSSKILDNPDIILALKEQNKNKLEQLTIEKYSILLTKDPYITQMNFFSKDGTNLLRLQKLDLSGDNILQSRPMLKKVFDTKETFFGFEKGLTGLSYRVILPLFDEKNDFVGAFEIGISVRKIMYSITFFNNIQGVFYETNLDKFITSDSSINPKFLEYLKKFEYEKENKDIIFDNKHLTLQFFNTTSLDGQNLGNFIFFHDLTQYYTDFENTLKKLFLISLTTILAIYLIILYIFNMFYKQISLQKNRAEKILNSSNSIVIVTNSGKELIQVNNTFLNFFEFKSINEFKKQYRCICDHFIKEDGFLQTIMGKITWVEYILNNPNKTHLAKIKKDDKFHIFKVFINVVEDKVFNENEFVSTFEDITTELENEKALLKANESKNQFLANMSHEMRTPMNAVIGLSELMFDTQLDEKQYDIISKINNSSKMLLGIISDILDFSKIETGSFDLEMKTFSLDNILSQLKTIFTQSATNKNLELYLYNKTGTPKVIISDELRILQVLTNFLSNALKFTKEGNITLTIELYEKISSSRAKIRFSVKDSGIGMNEEEISNLFKAFVQADNSTTRKYGGTGLGLIISEKIVESLGSTIKVESKKGICTEFSFVLEVESLKWEENYNLNDKKFKILIVDDQEISRVILKDMLKNFGYITLEAKDGIEAVEMVKKADFENIPFDFVLMDWNMPRLNGKEAIKKIYELYENKEIQKAIPSILMVSSYSKDEIDLGDIPIDSFLSKPITSSTLFDALAKAKKGIVKKISTIDISKECPNLFGLKILLVEDNEINQEVASMFLKKAGIEVDIANNGEEAVKKQKRNQGLYDLILMDLQMPILSGYDATKQIREFDKDIPIVALTAAAMIEDKEKVLEVGMNDHLGKPINSEELYNTIIKYAKKITKKENIIFNKAKNTSNITLDMEHLERTLSSRELINKLLTKFFEQLNEEFIDIVERVKQNDETAPTIIHGLKGVSGNLGATALFTICQKIDAKYKNSSAISSLEIETLEEEIAKIKTELKTIYEKSKKSKDKNMHFLANQDFKKLLNSIKQDLQDGTIIEEEKLNTLYENLKNILNNQEIKNLKENIDDFEYSEALNILKKVNS</sequence>
<dbReference type="Proteomes" id="UP000035514">
    <property type="component" value="Unassembled WGS sequence"/>
</dbReference>
<evidence type="ECO:0000259" key="20">
    <source>
        <dbReference type="PROSITE" id="PS50109"/>
    </source>
</evidence>
<protein>
    <recommendedName>
        <fullName evidence="15">Sensory/regulatory protein RpfC</fullName>
        <ecNumber evidence="3">2.7.13.3</ecNumber>
    </recommendedName>
</protein>
<organism evidence="23 24">
    <name type="scientific">Aliarcobacter butzleri L348</name>
    <dbReference type="NCBI Taxonomy" id="1447256"/>
    <lineage>
        <taxon>Bacteria</taxon>
        <taxon>Pseudomonadati</taxon>
        <taxon>Campylobacterota</taxon>
        <taxon>Epsilonproteobacteria</taxon>
        <taxon>Campylobacterales</taxon>
        <taxon>Arcobacteraceae</taxon>
        <taxon>Aliarcobacter</taxon>
    </lineage>
</organism>
<evidence type="ECO:0000259" key="22">
    <source>
        <dbReference type="PROSITE" id="PS50894"/>
    </source>
</evidence>
<dbReference type="Gene3D" id="3.30.565.10">
    <property type="entry name" value="Histidine kinase-like ATPase, C-terminal domain"/>
    <property type="match status" value="1"/>
</dbReference>
<dbReference type="InterPro" id="IPR003594">
    <property type="entry name" value="HATPase_dom"/>
</dbReference>
<dbReference type="CDD" id="cd17546">
    <property type="entry name" value="REC_hyHK_CKI1_RcsC-like"/>
    <property type="match status" value="2"/>
</dbReference>
<evidence type="ECO:0000256" key="7">
    <source>
        <dbReference type="ARBA" id="ARBA00022692"/>
    </source>
</evidence>
<keyword evidence="12" id="KW-0902">Two-component regulatory system</keyword>
<dbReference type="SUPFAM" id="SSF47384">
    <property type="entry name" value="Homodimeric domain of signal transducing histidine kinase"/>
    <property type="match status" value="1"/>
</dbReference>
<feature type="transmembrane region" description="Helical" evidence="19">
    <location>
        <begin position="12"/>
        <end position="32"/>
    </location>
</feature>
<dbReference type="InterPro" id="IPR036097">
    <property type="entry name" value="HisK_dim/P_sf"/>
</dbReference>
<feature type="domain" description="Response regulatory" evidence="21">
    <location>
        <begin position="690"/>
        <end position="814"/>
    </location>
</feature>
<dbReference type="Gene3D" id="3.40.50.2300">
    <property type="match status" value="2"/>
</dbReference>
<keyword evidence="7 19" id="KW-0812">Transmembrane</keyword>
<keyword evidence="11 19" id="KW-1133">Transmembrane helix</keyword>
<keyword evidence="4" id="KW-1003">Cell membrane</keyword>
<evidence type="ECO:0000256" key="8">
    <source>
        <dbReference type="ARBA" id="ARBA00022741"/>
    </source>
</evidence>
<evidence type="ECO:0000256" key="13">
    <source>
        <dbReference type="ARBA" id="ARBA00023136"/>
    </source>
</evidence>
<dbReference type="Pfam" id="PF02518">
    <property type="entry name" value="HATPase_c"/>
    <property type="match status" value="1"/>
</dbReference>
<evidence type="ECO:0000256" key="5">
    <source>
        <dbReference type="ARBA" id="ARBA00022553"/>
    </source>
</evidence>
<comment type="catalytic activity">
    <reaction evidence="1">
        <text>ATP + protein L-histidine = ADP + protein N-phospho-L-histidine.</text>
        <dbReference type="EC" id="2.7.13.3"/>
    </reaction>
</comment>
<dbReference type="InterPro" id="IPR036890">
    <property type="entry name" value="HATPase_C_sf"/>
</dbReference>
<dbReference type="CDD" id="cd16922">
    <property type="entry name" value="HATPase_EvgS-ArcB-TorS-like"/>
    <property type="match status" value="1"/>
</dbReference>
<keyword evidence="6" id="KW-0808">Transferase</keyword>
<keyword evidence="8" id="KW-0547">Nucleotide-binding</keyword>
<evidence type="ECO:0000256" key="19">
    <source>
        <dbReference type="SAM" id="Phobius"/>
    </source>
</evidence>